<evidence type="ECO:0000313" key="1">
    <source>
        <dbReference type="EMBL" id="MFD2548265.1"/>
    </source>
</evidence>
<protein>
    <submittedName>
        <fullName evidence="1">Uncharacterized protein</fullName>
    </submittedName>
</protein>
<dbReference type="Proteomes" id="UP001597545">
    <property type="component" value="Unassembled WGS sequence"/>
</dbReference>
<name>A0ABW5KIZ1_9SPHI</name>
<reference evidence="2" key="1">
    <citation type="journal article" date="2019" name="Int. J. Syst. Evol. Microbiol.">
        <title>The Global Catalogue of Microorganisms (GCM) 10K type strain sequencing project: providing services to taxonomists for standard genome sequencing and annotation.</title>
        <authorList>
            <consortium name="The Broad Institute Genomics Platform"/>
            <consortium name="The Broad Institute Genome Sequencing Center for Infectious Disease"/>
            <person name="Wu L."/>
            <person name="Ma J."/>
        </authorList>
    </citation>
    <scope>NUCLEOTIDE SEQUENCE [LARGE SCALE GENOMIC DNA]</scope>
    <source>
        <strain evidence="2">KCTC 42662</strain>
    </source>
</reference>
<organism evidence="1 2">
    <name type="scientific">Sphingobacterium suaedae</name>
    <dbReference type="NCBI Taxonomy" id="1686402"/>
    <lineage>
        <taxon>Bacteria</taxon>
        <taxon>Pseudomonadati</taxon>
        <taxon>Bacteroidota</taxon>
        <taxon>Sphingobacteriia</taxon>
        <taxon>Sphingobacteriales</taxon>
        <taxon>Sphingobacteriaceae</taxon>
        <taxon>Sphingobacterium</taxon>
    </lineage>
</organism>
<keyword evidence="2" id="KW-1185">Reference proteome</keyword>
<accession>A0ABW5KIZ1</accession>
<dbReference type="EMBL" id="JBHULR010000004">
    <property type="protein sequence ID" value="MFD2548265.1"/>
    <property type="molecule type" value="Genomic_DNA"/>
</dbReference>
<gene>
    <name evidence="1" type="ORF">ACFSR5_11490</name>
</gene>
<evidence type="ECO:0000313" key="2">
    <source>
        <dbReference type="Proteomes" id="UP001597545"/>
    </source>
</evidence>
<proteinExistence type="predicted"/>
<comment type="caution">
    <text evidence="1">The sequence shown here is derived from an EMBL/GenBank/DDBJ whole genome shotgun (WGS) entry which is preliminary data.</text>
</comment>
<sequence length="116" mass="13560">MNYGIFDVNSLMKSGLSVALSFGSRFSVLLTEYYYQSALRGYERQPGYSADCDMVLWRNVRQKELHIFQGTPHHMLFIDGSTFPSVVPYFRQKAEALRISHYILKDNFAYVWEKTD</sequence>
<dbReference type="RefSeq" id="WP_380903851.1">
    <property type="nucleotide sequence ID" value="NZ_JBHUEG010000001.1"/>
</dbReference>